<dbReference type="RefSeq" id="WP_243555635.1">
    <property type="nucleotide sequence ID" value="NZ_CP094528.1"/>
</dbReference>
<evidence type="ECO:0000313" key="2">
    <source>
        <dbReference type="Proteomes" id="UP000832097"/>
    </source>
</evidence>
<sequence>MATSDDLVLCCLLWAHPGEEAALVSYEDAVLALVPDHGGEVVERVRGDGSSGHPLEVQVFRFPNQAAVDAYLADPRRTALSAERDRTVARTELFPVVRA</sequence>
<dbReference type="EMBL" id="CP094528">
    <property type="protein sequence ID" value="UOE44106.1"/>
    <property type="molecule type" value="Genomic_DNA"/>
</dbReference>
<accession>A0ABY4BY00</accession>
<evidence type="ECO:0008006" key="3">
    <source>
        <dbReference type="Google" id="ProtNLM"/>
    </source>
</evidence>
<name>A0ABY4BY00_9MICO</name>
<evidence type="ECO:0000313" key="1">
    <source>
        <dbReference type="EMBL" id="UOE44106.1"/>
    </source>
</evidence>
<reference evidence="1 2" key="1">
    <citation type="submission" date="2022-03" db="EMBL/GenBank/DDBJ databases">
        <title>Mucilaginibacter sp. isolated from the gut of Protaetia brevitarsis seulensis larvae.</title>
        <authorList>
            <person name="Won M."/>
            <person name="Kim S.-J."/>
            <person name="Kwon S.-W."/>
        </authorList>
    </citation>
    <scope>NUCLEOTIDE SEQUENCE [LARGE SCALE GENOMIC DNA]</scope>
    <source>
        <strain evidence="1 2">CFWR-12</strain>
    </source>
</reference>
<dbReference type="Proteomes" id="UP000832097">
    <property type="component" value="Chromosome"/>
</dbReference>
<keyword evidence="2" id="KW-1185">Reference proteome</keyword>
<gene>
    <name evidence="1" type="ORF">MTO99_18435</name>
</gene>
<organism evidence="1 2">
    <name type="scientific">Agromyces larvae</name>
    <dbReference type="NCBI Taxonomy" id="2929802"/>
    <lineage>
        <taxon>Bacteria</taxon>
        <taxon>Bacillati</taxon>
        <taxon>Actinomycetota</taxon>
        <taxon>Actinomycetes</taxon>
        <taxon>Micrococcales</taxon>
        <taxon>Microbacteriaceae</taxon>
        <taxon>Agromyces</taxon>
    </lineage>
</organism>
<proteinExistence type="predicted"/>
<protein>
    <recommendedName>
        <fullName evidence="3">DUF1330 domain-containing protein</fullName>
    </recommendedName>
</protein>